<reference evidence="2" key="1">
    <citation type="submission" date="2020-08" db="EMBL/GenBank/DDBJ databases">
        <title>Genome sequencing and assembly of the red palm weevil Rhynchophorus ferrugineus.</title>
        <authorList>
            <person name="Dias G.B."/>
            <person name="Bergman C.M."/>
            <person name="Manee M."/>
        </authorList>
    </citation>
    <scope>NUCLEOTIDE SEQUENCE</scope>
    <source>
        <strain evidence="2">AA-2017</strain>
        <tissue evidence="2">Whole larva</tissue>
    </source>
</reference>
<evidence type="ECO:0000313" key="2">
    <source>
        <dbReference type="EMBL" id="KAF7285342.1"/>
    </source>
</evidence>
<accession>A0A834J1Q0</accession>
<evidence type="ECO:0000313" key="3">
    <source>
        <dbReference type="Proteomes" id="UP000625711"/>
    </source>
</evidence>
<comment type="caution">
    <text evidence="2">The sequence shown here is derived from an EMBL/GenBank/DDBJ whole genome shotgun (WGS) entry which is preliminary data.</text>
</comment>
<dbReference type="EMBL" id="JAACXV010000057">
    <property type="protein sequence ID" value="KAF7285342.1"/>
    <property type="molecule type" value="Genomic_DNA"/>
</dbReference>
<evidence type="ECO:0000256" key="1">
    <source>
        <dbReference type="SAM" id="MobiDB-lite"/>
    </source>
</evidence>
<protein>
    <submittedName>
        <fullName evidence="2">Uncharacterized protein</fullName>
    </submittedName>
</protein>
<keyword evidence="3" id="KW-1185">Reference proteome</keyword>
<dbReference type="AlphaFoldDB" id="A0A834J1Q0"/>
<proteinExistence type="predicted"/>
<feature type="region of interest" description="Disordered" evidence="1">
    <location>
        <begin position="54"/>
        <end position="93"/>
    </location>
</feature>
<organism evidence="2 3">
    <name type="scientific">Rhynchophorus ferrugineus</name>
    <name type="common">Red palm weevil</name>
    <name type="synonym">Curculio ferrugineus</name>
    <dbReference type="NCBI Taxonomy" id="354439"/>
    <lineage>
        <taxon>Eukaryota</taxon>
        <taxon>Metazoa</taxon>
        <taxon>Ecdysozoa</taxon>
        <taxon>Arthropoda</taxon>
        <taxon>Hexapoda</taxon>
        <taxon>Insecta</taxon>
        <taxon>Pterygota</taxon>
        <taxon>Neoptera</taxon>
        <taxon>Endopterygota</taxon>
        <taxon>Coleoptera</taxon>
        <taxon>Polyphaga</taxon>
        <taxon>Cucujiformia</taxon>
        <taxon>Curculionidae</taxon>
        <taxon>Dryophthorinae</taxon>
        <taxon>Rhynchophorus</taxon>
    </lineage>
</organism>
<name>A0A834J1Q0_RHYFE</name>
<feature type="compositionally biased region" description="Pro residues" evidence="1">
    <location>
        <begin position="67"/>
        <end position="78"/>
    </location>
</feature>
<dbReference type="Proteomes" id="UP000625711">
    <property type="component" value="Unassembled WGS sequence"/>
</dbReference>
<gene>
    <name evidence="2" type="ORF">GWI33_011132</name>
</gene>
<feature type="compositionally biased region" description="Low complexity" evidence="1">
    <location>
        <begin position="79"/>
        <end position="93"/>
    </location>
</feature>
<sequence length="93" mass="10069">MTRVIIPPKLLSTPVRLLVPFPYTPATSAPRDLTPQSLPLIIRSAESIRQLRRPLATVRSRTTPRSFAPPPPSSPAPPSASNGPSNSGHRSQR</sequence>